<evidence type="ECO:0000313" key="3">
    <source>
        <dbReference type="Proteomes" id="UP001201985"/>
    </source>
</evidence>
<protein>
    <submittedName>
        <fullName evidence="2">Dienelactone hydrolase family protein</fullName>
    </submittedName>
</protein>
<dbReference type="EMBL" id="JALBUU010000004">
    <property type="protein sequence ID" value="MCI0753897.1"/>
    <property type="molecule type" value="Genomic_DNA"/>
</dbReference>
<dbReference type="InterPro" id="IPR029058">
    <property type="entry name" value="AB_hydrolase_fold"/>
</dbReference>
<dbReference type="Pfam" id="PF01738">
    <property type="entry name" value="DLH"/>
    <property type="match status" value="1"/>
</dbReference>
<keyword evidence="3" id="KW-1185">Reference proteome</keyword>
<dbReference type="Proteomes" id="UP001201985">
    <property type="component" value="Unassembled WGS sequence"/>
</dbReference>
<accession>A0ABS9W3P1</accession>
<name>A0ABS9W3P1_9PROT</name>
<comment type="caution">
    <text evidence="2">The sequence shown here is derived from an EMBL/GenBank/DDBJ whole genome shotgun (WGS) entry which is preliminary data.</text>
</comment>
<dbReference type="InterPro" id="IPR051049">
    <property type="entry name" value="Dienelactone_hydrolase-like"/>
</dbReference>
<reference evidence="2 3" key="1">
    <citation type="submission" date="2022-03" db="EMBL/GenBank/DDBJ databases">
        <title>Complete genome analysis of Roseomonas KG 17.1 : a prolific producer of plant growth promoters.</title>
        <authorList>
            <person name="Saadouli I."/>
            <person name="Najjari A."/>
            <person name="Mosbah A."/>
            <person name="Ouzari H.I."/>
        </authorList>
    </citation>
    <scope>NUCLEOTIDE SEQUENCE [LARGE SCALE GENOMIC DNA]</scope>
    <source>
        <strain evidence="2 3">KG17-1</strain>
    </source>
</reference>
<evidence type="ECO:0000313" key="2">
    <source>
        <dbReference type="EMBL" id="MCI0753897.1"/>
    </source>
</evidence>
<dbReference type="GO" id="GO:0016787">
    <property type="term" value="F:hydrolase activity"/>
    <property type="evidence" value="ECO:0007669"/>
    <property type="project" value="UniProtKB-KW"/>
</dbReference>
<sequence>MQIELAAADGHRLSAWRVGPDDAPRALVVVQEIFGVNRHMRHVCDLFAAQGYAVVCPALFDRAEPGVELGYGPEDRKQGMALRGRIDAAATLLDIEAAAAALPSGARHGLVGYCWGGTVAWHGATRSQCFAASVGYYGGGIAAAKEEKPSCPVQLHFGAEDHGIPLQDVDAIRAAQLGVEVFVYEGAGHGFACEERDSFNPAATDLAMGRTLAFLAGHLG</sequence>
<evidence type="ECO:0000259" key="1">
    <source>
        <dbReference type="Pfam" id="PF01738"/>
    </source>
</evidence>
<dbReference type="PANTHER" id="PTHR46623">
    <property type="entry name" value="CARBOXYMETHYLENEBUTENOLIDASE-RELATED"/>
    <property type="match status" value="1"/>
</dbReference>
<dbReference type="PANTHER" id="PTHR46623:SF6">
    <property type="entry name" value="ALPHA_BETA-HYDROLASES SUPERFAMILY PROTEIN"/>
    <property type="match status" value="1"/>
</dbReference>
<dbReference type="InterPro" id="IPR002925">
    <property type="entry name" value="Dienelactn_hydro"/>
</dbReference>
<gene>
    <name evidence="2" type="ORF">MON41_09020</name>
</gene>
<dbReference type="SUPFAM" id="SSF53474">
    <property type="entry name" value="alpha/beta-Hydrolases"/>
    <property type="match status" value="1"/>
</dbReference>
<organism evidence="2 3">
    <name type="scientific">Teichococcus vastitatis</name>
    <dbReference type="NCBI Taxonomy" id="2307076"/>
    <lineage>
        <taxon>Bacteria</taxon>
        <taxon>Pseudomonadati</taxon>
        <taxon>Pseudomonadota</taxon>
        <taxon>Alphaproteobacteria</taxon>
        <taxon>Acetobacterales</taxon>
        <taxon>Roseomonadaceae</taxon>
        <taxon>Roseomonas</taxon>
    </lineage>
</organism>
<dbReference type="Gene3D" id="3.40.50.1820">
    <property type="entry name" value="alpha/beta hydrolase"/>
    <property type="match status" value="1"/>
</dbReference>
<proteinExistence type="predicted"/>
<feature type="domain" description="Dienelactone hydrolase" evidence="1">
    <location>
        <begin position="16"/>
        <end position="217"/>
    </location>
</feature>
<keyword evidence="2" id="KW-0378">Hydrolase</keyword>
<dbReference type="RefSeq" id="WP_120007812.1">
    <property type="nucleotide sequence ID" value="NZ_JALBUU010000004.1"/>
</dbReference>